<evidence type="ECO:0000313" key="3">
    <source>
        <dbReference type="Proteomes" id="UP000054279"/>
    </source>
</evidence>
<feature type="domain" description="Transposase Tc1-like" evidence="1">
    <location>
        <begin position="61"/>
        <end position="108"/>
    </location>
</feature>
<gene>
    <name evidence="2" type="ORF">M422DRAFT_264509</name>
</gene>
<evidence type="ECO:0000259" key="1">
    <source>
        <dbReference type="Pfam" id="PF01498"/>
    </source>
</evidence>
<reference evidence="2 3" key="1">
    <citation type="submission" date="2014-06" db="EMBL/GenBank/DDBJ databases">
        <title>Evolutionary Origins and Diversification of the Mycorrhizal Mutualists.</title>
        <authorList>
            <consortium name="DOE Joint Genome Institute"/>
            <consortium name="Mycorrhizal Genomics Consortium"/>
            <person name="Kohler A."/>
            <person name="Kuo A."/>
            <person name="Nagy L.G."/>
            <person name="Floudas D."/>
            <person name="Copeland A."/>
            <person name="Barry K.W."/>
            <person name="Cichocki N."/>
            <person name="Veneault-Fourrey C."/>
            <person name="LaButti K."/>
            <person name="Lindquist E.A."/>
            <person name="Lipzen A."/>
            <person name="Lundell T."/>
            <person name="Morin E."/>
            <person name="Murat C."/>
            <person name="Riley R."/>
            <person name="Ohm R."/>
            <person name="Sun H."/>
            <person name="Tunlid A."/>
            <person name="Henrissat B."/>
            <person name="Grigoriev I.V."/>
            <person name="Hibbett D.S."/>
            <person name="Martin F."/>
        </authorList>
    </citation>
    <scope>NUCLEOTIDE SEQUENCE [LARGE SCALE GENOMIC DNA]</scope>
    <source>
        <strain evidence="2 3">SS14</strain>
    </source>
</reference>
<dbReference type="GO" id="GO:0003677">
    <property type="term" value="F:DNA binding"/>
    <property type="evidence" value="ECO:0007669"/>
    <property type="project" value="InterPro"/>
</dbReference>
<dbReference type="HOGENOM" id="CLU_033666_18_0_1"/>
<organism evidence="2 3">
    <name type="scientific">Sphaerobolus stellatus (strain SS14)</name>
    <dbReference type="NCBI Taxonomy" id="990650"/>
    <lineage>
        <taxon>Eukaryota</taxon>
        <taxon>Fungi</taxon>
        <taxon>Dikarya</taxon>
        <taxon>Basidiomycota</taxon>
        <taxon>Agaricomycotina</taxon>
        <taxon>Agaricomycetes</taxon>
        <taxon>Phallomycetidae</taxon>
        <taxon>Geastrales</taxon>
        <taxon>Sphaerobolaceae</taxon>
        <taxon>Sphaerobolus</taxon>
    </lineage>
</organism>
<evidence type="ECO:0000313" key="2">
    <source>
        <dbReference type="EMBL" id="KIJ33573.1"/>
    </source>
</evidence>
<dbReference type="GO" id="GO:0015074">
    <property type="term" value="P:DNA integration"/>
    <property type="evidence" value="ECO:0007669"/>
    <property type="project" value="InterPro"/>
</dbReference>
<dbReference type="AlphaFoldDB" id="A0A0C9TTF6"/>
<dbReference type="GO" id="GO:0006313">
    <property type="term" value="P:DNA transposition"/>
    <property type="evidence" value="ECO:0007669"/>
    <property type="project" value="InterPro"/>
</dbReference>
<dbReference type="EMBL" id="KN837211">
    <property type="protein sequence ID" value="KIJ33573.1"/>
    <property type="molecule type" value="Genomic_DNA"/>
</dbReference>
<accession>A0A0C9TTF6</accession>
<keyword evidence="3" id="KW-1185">Reference proteome</keyword>
<proteinExistence type="predicted"/>
<dbReference type="Proteomes" id="UP000054279">
    <property type="component" value="Unassembled WGS sequence"/>
</dbReference>
<dbReference type="Pfam" id="PF01498">
    <property type="entry name" value="HTH_Tnp_Tc3_2"/>
    <property type="match status" value="1"/>
</dbReference>
<dbReference type="OrthoDB" id="3226274at2759"/>
<dbReference type="InterPro" id="IPR002492">
    <property type="entry name" value="Transposase_Tc1-like"/>
</dbReference>
<protein>
    <recommendedName>
        <fullName evidence="1">Transposase Tc1-like domain-containing protein</fullName>
    </recommendedName>
</protein>
<name>A0A0C9TTF6_SPHS4</name>
<sequence length="108" mass="11856">MRPISAAQRDNVLSLLSSGLSTKTIAAQTGGHPKKLTPTDQRAVLSLVRIGKASDAVAAAKHINARIMELVTIQTIRNMLKEDGLKAYVKKKRPYLSPRHRKARLVFA</sequence>